<protein>
    <submittedName>
        <fullName evidence="2">Uncharacterized protein</fullName>
    </submittedName>
</protein>
<reference evidence="2 3" key="1">
    <citation type="submission" date="2017-02" db="EMBL/GenBank/DDBJ databases">
        <title>The new phylogeny of genus Mycobacterium.</title>
        <authorList>
            <person name="Tortoli E."/>
            <person name="Trovato A."/>
            <person name="Cirillo D.M."/>
        </authorList>
    </citation>
    <scope>NUCLEOTIDE SEQUENCE [LARGE SCALE GENOMIC DNA]</scope>
    <source>
        <strain evidence="2 3">DSM 43992</strain>
    </source>
</reference>
<feature type="transmembrane region" description="Helical" evidence="1">
    <location>
        <begin position="20"/>
        <end position="41"/>
    </location>
</feature>
<keyword evidence="1" id="KW-1133">Transmembrane helix</keyword>
<comment type="caution">
    <text evidence="2">The sequence shown here is derived from an EMBL/GenBank/DDBJ whole genome shotgun (WGS) entry which is preliminary data.</text>
</comment>
<dbReference type="EMBL" id="MVIJ01000024">
    <property type="protein sequence ID" value="ORB72996.1"/>
    <property type="molecule type" value="Genomic_DNA"/>
</dbReference>
<dbReference type="AlphaFoldDB" id="A0A1X0KEM5"/>
<keyword evidence="1" id="KW-0472">Membrane</keyword>
<keyword evidence="3" id="KW-1185">Reference proteome</keyword>
<name>A0A1X0KEM5_MYCSC</name>
<accession>A0A1X0KEM5</accession>
<organism evidence="2 3">
    <name type="scientific">Mycobacterium scrofulaceum</name>
    <dbReference type="NCBI Taxonomy" id="1783"/>
    <lineage>
        <taxon>Bacteria</taxon>
        <taxon>Bacillati</taxon>
        <taxon>Actinomycetota</taxon>
        <taxon>Actinomycetes</taxon>
        <taxon>Mycobacteriales</taxon>
        <taxon>Mycobacteriaceae</taxon>
        <taxon>Mycobacterium</taxon>
    </lineage>
</organism>
<gene>
    <name evidence="2" type="ORF">BST44_16440</name>
</gene>
<sequence>MTKPDFRPAIPVPARDPRLAVLHAVTLVVAVVSGICALVALSAGSPLQFGVALALFGAGWIASDFIERTVECGQERLPRQRAVAVARTVPAYRPTRVVYAGRHEDFSRPAPSVVREFAA</sequence>
<dbReference type="RefSeq" id="WP_083178175.1">
    <property type="nucleotide sequence ID" value="NZ_MVIJ01000024.1"/>
</dbReference>
<feature type="transmembrane region" description="Helical" evidence="1">
    <location>
        <begin position="47"/>
        <end position="66"/>
    </location>
</feature>
<proteinExistence type="predicted"/>
<evidence type="ECO:0000256" key="1">
    <source>
        <dbReference type="SAM" id="Phobius"/>
    </source>
</evidence>
<dbReference type="Proteomes" id="UP000192601">
    <property type="component" value="Unassembled WGS sequence"/>
</dbReference>
<keyword evidence="1" id="KW-0812">Transmembrane</keyword>
<evidence type="ECO:0000313" key="3">
    <source>
        <dbReference type="Proteomes" id="UP000192601"/>
    </source>
</evidence>
<evidence type="ECO:0000313" key="2">
    <source>
        <dbReference type="EMBL" id="ORB72996.1"/>
    </source>
</evidence>
<dbReference type="OrthoDB" id="4734073at2"/>